<protein>
    <submittedName>
        <fullName evidence="1">Uncharacterized protein</fullName>
    </submittedName>
</protein>
<evidence type="ECO:0000313" key="2">
    <source>
        <dbReference type="Proteomes" id="UP001163096"/>
    </source>
</evidence>
<keyword evidence="2" id="KW-1185">Reference proteome</keyword>
<organism evidence="1 2">
    <name type="scientific">Methanogenium organophilum</name>
    <dbReference type="NCBI Taxonomy" id="2199"/>
    <lineage>
        <taxon>Archaea</taxon>
        <taxon>Methanobacteriati</taxon>
        <taxon>Methanobacteriota</taxon>
        <taxon>Stenosarchaea group</taxon>
        <taxon>Methanomicrobia</taxon>
        <taxon>Methanomicrobiales</taxon>
        <taxon>Methanomicrobiaceae</taxon>
        <taxon>Methanogenium</taxon>
    </lineage>
</organism>
<dbReference type="EMBL" id="CP113361">
    <property type="protein sequence ID" value="WAI01999.1"/>
    <property type="molecule type" value="Genomic_DNA"/>
</dbReference>
<accession>A0A9X9S4W3</accession>
<dbReference type="RefSeq" id="WP_268187277.1">
    <property type="nucleotide sequence ID" value="NZ_CP113361.1"/>
</dbReference>
<dbReference type="KEGG" id="mou:OU421_03770"/>
<evidence type="ECO:0000313" key="1">
    <source>
        <dbReference type="EMBL" id="WAI01999.1"/>
    </source>
</evidence>
<dbReference type="AlphaFoldDB" id="A0A9X9S4W3"/>
<reference evidence="1" key="1">
    <citation type="submission" date="2022-11" db="EMBL/GenBank/DDBJ databases">
        <title>Complete genome sequence of Methanogenium organophilum DSM 3596.</title>
        <authorList>
            <person name="Chen S.-C."/>
            <person name="Lai S.-J."/>
            <person name="You Y.-T."/>
        </authorList>
    </citation>
    <scope>NUCLEOTIDE SEQUENCE</scope>
    <source>
        <strain evidence="1">DSM 3596</strain>
    </source>
</reference>
<dbReference type="GeneID" id="76834190"/>
<proteinExistence type="predicted"/>
<gene>
    <name evidence="1" type="ORF">OU421_03770</name>
</gene>
<name>A0A9X9S4W3_METOG</name>
<sequence>MSLDVRPRVALCVHSRPLEEIDVQQQITTLHVRSMTSKNISPVSSVNIHTKCY</sequence>
<dbReference type="Proteomes" id="UP001163096">
    <property type="component" value="Chromosome"/>
</dbReference>